<name>A0A3G4ZTF4_9VIRU</name>
<proteinExistence type="predicted"/>
<reference evidence="1" key="1">
    <citation type="submission" date="2018-10" db="EMBL/GenBank/DDBJ databases">
        <title>Hidden diversity of soil giant viruses.</title>
        <authorList>
            <person name="Schulz F."/>
            <person name="Alteio L."/>
            <person name="Goudeau D."/>
            <person name="Ryan E.M."/>
            <person name="Malmstrom R.R."/>
            <person name="Blanchard J."/>
            <person name="Woyke T."/>
        </authorList>
    </citation>
    <scope>NUCLEOTIDE SEQUENCE</scope>
    <source>
        <strain evidence="1">DSV1</strain>
    </source>
</reference>
<evidence type="ECO:0000313" key="1">
    <source>
        <dbReference type="EMBL" id="AYV77604.1"/>
    </source>
</evidence>
<dbReference type="EMBL" id="MK072052">
    <property type="protein sequence ID" value="AYV77604.1"/>
    <property type="molecule type" value="Genomic_DNA"/>
</dbReference>
<organism evidence="1">
    <name type="scientific">Dasosvirus sp</name>
    <dbReference type="NCBI Taxonomy" id="2487764"/>
    <lineage>
        <taxon>Viruses</taxon>
        <taxon>Varidnaviria</taxon>
        <taxon>Bamfordvirae</taxon>
        <taxon>Nucleocytoviricota</taxon>
        <taxon>Megaviricetes</taxon>
        <taxon>Imitervirales</taxon>
        <taxon>Mimiviridae</taxon>
        <taxon>Klosneuvirinae</taxon>
    </lineage>
</organism>
<sequence length="187" mass="22395">MLPEYIYYNNIYATMFHDQEINYNVSKSSNNVNIDNLDNIHFLFLNFIDPTYFDTENTIIIPKIIECYVNGEKTTFRLEYAIIYYTWETKKTSGAHVISGFICKNEYYIYDQSFDAYFKIDWTTLDIKNFEPYINYLNLRSNSTEITYHHSFTSLPAIYCNTGIDFSYNRDQCNPERPPEKNKFQFI</sequence>
<protein>
    <submittedName>
        <fullName evidence="1">Uncharacterized protein</fullName>
    </submittedName>
</protein>
<accession>A0A3G4ZTF4</accession>
<gene>
    <name evidence="1" type="ORF">Dasosvirus11_5</name>
</gene>